<dbReference type="EMBL" id="JMFG01000020">
    <property type="protein sequence ID" value="KDA53589.1"/>
    <property type="molecule type" value="Genomic_DNA"/>
</dbReference>
<dbReference type="SMART" id="SM00849">
    <property type="entry name" value="Lactamase_B"/>
    <property type="match status" value="1"/>
</dbReference>
<evidence type="ECO:0000313" key="5">
    <source>
        <dbReference type="Proteomes" id="UP000027284"/>
    </source>
</evidence>
<dbReference type="InterPro" id="IPR001279">
    <property type="entry name" value="Metallo-B-lactamas"/>
</dbReference>
<dbReference type="SUPFAM" id="SSF56281">
    <property type="entry name" value="Metallo-hydrolase/oxidoreductase"/>
    <property type="match status" value="1"/>
</dbReference>
<dbReference type="Gene3D" id="3.60.15.10">
    <property type="entry name" value="Ribonuclease Z/Hydroxyacylglutathione hydrolase-like"/>
    <property type="match status" value="1"/>
</dbReference>
<dbReference type="SMART" id="SM01027">
    <property type="entry name" value="Beta-Casp"/>
    <property type="match status" value="1"/>
</dbReference>
<dbReference type="STRING" id="1312852.EG19_05145"/>
<keyword evidence="1" id="KW-0378">Hydrolase</keyword>
<dbReference type="RefSeq" id="WP_038049425.1">
    <property type="nucleotide sequence ID" value="NZ_JMFG01000020.1"/>
</dbReference>
<evidence type="ECO:0000259" key="3">
    <source>
        <dbReference type="SMART" id="SM01027"/>
    </source>
</evidence>
<proteinExistence type="predicted"/>
<dbReference type="InterPro" id="IPR050698">
    <property type="entry name" value="MBL"/>
</dbReference>
<dbReference type="Pfam" id="PF07521">
    <property type="entry name" value="RMMBL"/>
    <property type="match status" value="1"/>
</dbReference>
<dbReference type="OrthoDB" id="9803916at2"/>
<sequence>MASLTFLGATGTVTGSRYLLEIHGHRYLVDAGLFQGEKELRLRNWQPFPVEANSIEAVILTHAHIDHTGYLPRLVREGFHGRVYVTPSTKRLLSVLLPDAAHLQEEEARYANKVGSTKHSPALPLFDTDDASQALGLLHAVPFDQPFTLHPGCTFTFHRQGHILGAAAVELRFKGRGGEPTSLFFSGDVGRYAVPILMPPEPFPGATYLVVESTYGDRVHDAGDPREQLAEVITSTAQRGGVVLIPAFAVGRTQEILYYLRELEDDGDLALPPVFLDSPMAREATAIYRQALSEHDAETRFVEREDEPFLPSSLRIVTTVSESQAINALPGPAVIISASGMATGGRILHHLRHRLPHPQNTVLFVGFQAQGTRGRKILDGEPTVKIFGEHVPVGAQVAHISSLSAHADREELLVWMRQAEQAPKQVFVTHGEPEASQQFAELIQKELGWPCHLPQYGEQVSL</sequence>
<evidence type="ECO:0008006" key="6">
    <source>
        <dbReference type="Google" id="ProtNLM"/>
    </source>
</evidence>
<dbReference type="Pfam" id="PF00753">
    <property type="entry name" value="Lactamase_B"/>
    <property type="match status" value="1"/>
</dbReference>
<dbReference type="Proteomes" id="UP000027284">
    <property type="component" value="Unassembled WGS sequence"/>
</dbReference>
<dbReference type="InterPro" id="IPR022712">
    <property type="entry name" value="Beta_Casp"/>
</dbReference>
<dbReference type="CDD" id="cd16295">
    <property type="entry name" value="TTHA0252-CPSF-like_MBL-fold"/>
    <property type="match status" value="1"/>
</dbReference>
<dbReference type="PANTHER" id="PTHR11203">
    <property type="entry name" value="CLEAVAGE AND POLYADENYLATION SPECIFICITY FACTOR FAMILY MEMBER"/>
    <property type="match status" value="1"/>
</dbReference>
<comment type="caution">
    <text evidence="4">The sequence shown here is derived from an EMBL/GenBank/DDBJ whole genome shotgun (WGS) entry which is preliminary data.</text>
</comment>
<dbReference type="InterPro" id="IPR011108">
    <property type="entry name" value="RMMBL"/>
</dbReference>
<feature type="domain" description="Beta-Casp" evidence="3">
    <location>
        <begin position="253"/>
        <end position="377"/>
    </location>
</feature>
<protein>
    <recommendedName>
        <fullName evidence="6">MBL fold metallo-hydrolase</fullName>
    </recommendedName>
</protein>
<organism evidence="4 5">
    <name type="scientific">Thermoanaerobaculum aquaticum</name>
    <dbReference type="NCBI Taxonomy" id="1312852"/>
    <lineage>
        <taxon>Bacteria</taxon>
        <taxon>Pseudomonadati</taxon>
        <taxon>Acidobacteriota</taxon>
        <taxon>Thermoanaerobaculia</taxon>
        <taxon>Thermoanaerobaculales</taxon>
        <taxon>Thermoanaerobaculaceae</taxon>
        <taxon>Thermoanaerobaculum</taxon>
    </lineage>
</organism>
<reference evidence="4 5" key="1">
    <citation type="submission" date="2014-04" db="EMBL/GenBank/DDBJ databases">
        <title>The Genome Sequence of Thermoanaerobaculum aquaticum MP-01, The First Cultivated Group 23 Acidobacterium.</title>
        <authorList>
            <person name="Stamps B.W."/>
            <person name="Losey N.A."/>
            <person name="Lawson P.A."/>
            <person name="Stevenson B.S."/>
        </authorList>
    </citation>
    <scope>NUCLEOTIDE SEQUENCE [LARGE SCALE GENOMIC DNA]</scope>
    <source>
        <strain evidence="4 5">MP-01</strain>
    </source>
</reference>
<dbReference type="AlphaFoldDB" id="A0A062XW13"/>
<name>A0A062XW13_9BACT</name>
<dbReference type="Gene3D" id="3.40.50.10890">
    <property type="match status" value="1"/>
</dbReference>
<gene>
    <name evidence="4" type="ORF">EG19_05145</name>
</gene>
<dbReference type="GO" id="GO:0016787">
    <property type="term" value="F:hydrolase activity"/>
    <property type="evidence" value="ECO:0007669"/>
    <property type="project" value="UniProtKB-KW"/>
</dbReference>
<dbReference type="InterPro" id="IPR036866">
    <property type="entry name" value="RibonucZ/Hydroxyglut_hydro"/>
</dbReference>
<dbReference type="PANTHER" id="PTHR11203:SF37">
    <property type="entry name" value="INTEGRATOR COMPLEX SUBUNIT 11"/>
    <property type="match status" value="1"/>
</dbReference>
<feature type="domain" description="Metallo-beta-lactamase" evidence="2">
    <location>
        <begin position="14"/>
        <end position="248"/>
    </location>
</feature>
<evidence type="ECO:0000256" key="1">
    <source>
        <dbReference type="ARBA" id="ARBA00022801"/>
    </source>
</evidence>
<dbReference type="Pfam" id="PF10996">
    <property type="entry name" value="Beta-Casp"/>
    <property type="match status" value="1"/>
</dbReference>
<dbReference type="GO" id="GO:0004521">
    <property type="term" value="F:RNA endonuclease activity"/>
    <property type="evidence" value="ECO:0007669"/>
    <property type="project" value="TreeGrafter"/>
</dbReference>
<keyword evidence="5" id="KW-1185">Reference proteome</keyword>
<evidence type="ECO:0000259" key="2">
    <source>
        <dbReference type="SMART" id="SM00849"/>
    </source>
</evidence>
<accession>A0A062XW13</accession>
<evidence type="ECO:0000313" key="4">
    <source>
        <dbReference type="EMBL" id="KDA53589.1"/>
    </source>
</evidence>